<organism evidence="1 2">
    <name type="scientific">Camellia lanceoleosa</name>
    <dbReference type="NCBI Taxonomy" id="1840588"/>
    <lineage>
        <taxon>Eukaryota</taxon>
        <taxon>Viridiplantae</taxon>
        <taxon>Streptophyta</taxon>
        <taxon>Embryophyta</taxon>
        <taxon>Tracheophyta</taxon>
        <taxon>Spermatophyta</taxon>
        <taxon>Magnoliopsida</taxon>
        <taxon>eudicotyledons</taxon>
        <taxon>Gunneridae</taxon>
        <taxon>Pentapetalae</taxon>
        <taxon>asterids</taxon>
        <taxon>Ericales</taxon>
        <taxon>Theaceae</taxon>
        <taxon>Camellia</taxon>
    </lineage>
</organism>
<dbReference type="Proteomes" id="UP001060215">
    <property type="component" value="Chromosome 5"/>
</dbReference>
<keyword evidence="2" id="KW-1185">Reference proteome</keyword>
<protein>
    <submittedName>
        <fullName evidence="1">Calcium-transporting ATPase 12, plasma membrane-type</fullName>
    </submittedName>
</protein>
<sequence>MLQTNTSGSSHHGSDDDAGGSLRAGLLTTTTTTTSSSDNRYRRLWQRGNICVGLLIALNKRPSLPYEAPPPPSPQPTTTTTFSSPSLSDDAGGSLRAGLLTTTTTTTTTTTSSSANRYRRLWQRGNICVGLLIALNKRPSPPYEALPSPPPQQPTTTTTTFSSRSLSEIVIDVNEEEDKEEEERGGAVTSEVVDLEKINRIVKHKDLKSLRDLGGVEQVAIQFNSNTGLCAYGDDLEAWNTTINPFHGLIHYFIKSSNSYTIFLLLISAALSLLTETLMEGLKYGWADGVTILASVFLLVTVPAVTNFVGAMKLKKKLQRKENKVEVTRDGLPQIVGVSRIRLGEIVNLKEGDRVPADGLFLGSGRDKLVLDEVFASEIDSDHNPFLLSGFKVLQGNGRMIVTSVGTNTVIGKVMSMVNDGDDPNNDTLLQTRIERPIKYADKIGLCITILITVVVLLRFLRRNHVEHNFERPELKGNFHIEKLMKMFERILLRPRGLVCVLTTTLTAVVLGFQNGVSLAITLSLFYWNQKVSDHANPQTLSACSTIGFSTVFCIDLPGGVMFDQMKFDKFFVGEKEIDTGEESNTSKVALEALQQEIGMYNHVPESGRLCEAVLAAVAMESREMRFNEKGKGVLMRKNEDNEKIMHLRWRRSAQTILRKCSHYYDYEGTSHALDCNHRCKFEKLIKDMEESGLHPIAFAYQTTYVEQIREDGLILLALVGVKFKEETESAMEDFRRAGVSINFMMGDELSNAHEAEDKLLLIRYLKDKGHVVAFFGGLTASDTPALKEADVGITKETQSTEMARESSDIILLGRAGLSSLTQLLKHGRCVYHNLQKFIVLQLTTCISGILITSVSTMSLGESPITAIQLVWANLIVCMLGGMMMTTEPPTQGLMAHQPKPERTKSIMTKVMWRNFTVQVVYQTIILLAFQFEGQQSKHILEQNVIKTMIFNTFILCQIFNVFNAMELEKKEIFMVVIQSYYYLASVGVVLALQVLWIELGTILTNYARLNWVQWAFCFLFSALSWGFDRILKFLCLFLSKPSVRSVSSQILFPARTHTPHLPLMGLMFSMILLFSFKYYFNSDIAWTMR</sequence>
<accession>A0ACC0HGZ2</accession>
<evidence type="ECO:0000313" key="2">
    <source>
        <dbReference type="Proteomes" id="UP001060215"/>
    </source>
</evidence>
<name>A0ACC0HGZ2_9ERIC</name>
<evidence type="ECO:0000313" key="1">
    <source>
        <dbReference type="EMBL" id="KAI8011201.1"/>
    </source>
</evidence>
<reference evidence="1 2" key="1">
    <citation type="journal article" date="2022" name="Plant J.">
        <title>Chromosome-level genome of Camellia lanceoleosa provides a valuable resource for understanding genome evolution and self-incompatibility.</title>
        <authorList>
            <person name="Gong W."/>
            <person name="Xiao S."/>
            <person name="Wang L."/>
            <person name="Liao Z."/>
            <person name="Chang Y."/>
            <person name="Mo W."/>
            <person name="Hu G."/>
            <person name="Li W."/>
            <person name="Zhao G."/>
            <person name="Zhu H."/>
            <person name="Hu X."/>
            <person name="Ji K."/>
            <person name="Xiang X."/>
            <person name="Song Q."/>
            <person name="Yuan D."/>
            <person name="Jin S."/>
            <person name="Zhang L."/>
        </authorList>
    </citation>
    <scope>NUCLEOTIDE SEQUENCE [LARGE SCALE GENOMIC DNA]</scope>
    <source>
        <strain evidence="1">SQ_2022a</strain>
    </source>
</reference>
<proteinExistence type="predicted"/>
<comment type="caution">
    <text evidence="1">The sequence shown here is derived from an EMBL/GenBank/DDBJ whole genome shotgun (WGS) entry which is preliminary data.</text>
</comment>
<dbReference type="EMBL" id="CM045762">
    <property type="protein sequence ID" value="KAI8011201.1"/>
    <property type="molecule type" value="Genomic_DNA"/>
</dbReference>
<gene>
    <name evidence="1" type="ORF">LOK49_LG06G01203</name>
</gene>